<feature type="transmembrane region" description="Helical" evidence="2">
    <location>
        <begin position="119"/>
        <end position="144"/>
    </location>
</feature>
<dbReference type="Proteomes" id="UP000800093">
    <property type="component" value="Unassembled WGS sequence"/>
</dbReference>
<proteinExistence type="predicted"/>
<dbReference type="EMBL" id="ML986598">
    <property type="protein sequence ID" value="KAF2266522.1"/>
    <property type="molecule type" value="Genomic_DNA"/>
</dbReference>
<dbReference type="AlphaFoldDB" id="A0A9P4KER5"/>
<evidence type="ECO:0000313" key="4">
    <source>
        <dbReference type="Proteomes" id="UP000800093"/>
    </source>
</evidence>
<evidence type="ECO:0008006" key="5">
    <source>
        <dbReference type="Google" id="ProtNLM"/>
    </source>
</evidence>
<feature type="region of interest" description="Disordered" evidence="1">
    <location>
        <begin position="205"/>
        <end position="244"/>
    </location>
</feature>
<keyword evidence="2" id="KW-0812">Transmembrane</keyword>
<reference evidence="4" key="1">
    <citation type="journal article" date="2020" name="Stud. Mycol.">
        <title>101 Dothideomycetes genomes: A test case for predicting lifestyles and emergence of pathogens.</title>
        <authorList>
            <person name="Haridas S."/>
            <person name="Albert R."/>
            <person name="Binder M."/>
            <person name="Bloem J."/>
            <person name="LaButti K."/>
            <person name="Salamov A."/>
            <person name="Andreopoulos B."/>
            <person name="Baker S."/>
            <person name="Barry K."/>
            <person name="Bills G."/>
            <person name="Bluhm B."/>
            <person name="Cannon C."/>
            <person name="Castanera R."/>
            <person name="Culley D."/>
            <person name="Daum C."/>
            <person name="Ezra D."/>
            <person name="Gonzalez J."/>
            <person name="Henrissat B."/>
            <person name="Kuo A."/>
            <person name="Liang C."/>
            <person name="Lipzen A."/>
            <person name="Lutzoni F."/>
            <person name="Magnuson J."/>
            <person name="Mondo S."/>
            <person name="Nolan M."/>
            <person name="Ohm R."/>
            <person name="Pangilinan J."/>
            <person name="Park H.-J."/>
            <person name="Ramirez L."/>
            <person name="Alfaro M."/>
            <person name="Sun H."/>
            <person name="Tritt A."/>
            <person name="Yoshinaga Y."/>
            <person name="Zwiers L.-H."/>
            <person name="Turgeon B."/>
            <person name="Goodwin S."/>
            <person name="Spatafora J."/>
            <person name="Crous P."/>
            <person name="Grigoriev I."/>
        </authorList>
    </citation>
    <scope>NUCLEOTIDE SEQUENCE [LARGE SCALE GENOMIC DNA]</scope>
    <source>
        <strain evidence="4">CBS 304.66</strain>
    </source>
</reference>
<comment type="caution">
    <text evidence="3">The sequence shown here is derived from an EMBL/GenBank/DDBJ whole genome shotgun (WGS) entry which is preliminary data.</text>
</comment>
<protein>
    <recommendedName>
        <fullName evidence="5">Transmembrane protein</fullName>
    </recommendedName>
</protein>
<evidence type="ECO:0000256" key="2">
    <source>
        <dbReference type="SAM" id="Phobius"/>
    </source>
</evidence>
<evidence type="ECO:0000313" key="3">
    <source>
        <dbReference type="EMBL" id="KAF2266522.1"/>
    </source>
</evidence>
<keyword evidence="4" id="KW-1185">Reference proteome</keyword>
<evidence type="ECO:0000256" key="1">
    <source>
        <dbReference type="SAM" id="MobiDB-lite"/>
    </source>
</evidence>
<feature type="transmembrane region" description="Helical" evidence="2">
    <location>
        <begin position="24"/>
        <end position="44"/>
    </location>
</feature>
<dbReference type="OrthoDB" id="3800531at2759"/>
<accession>A0A9P4KER5</accession>
<keyword evidence="2" id="KW-1133">Transmembrane helix</keyword>
<name>A0A9P4KER5_9PLEO</name>
<keyword evidence="2" id="KW-0472">Membrane</keyword>
<feature type="transmembrane region" description="Helical" evidence="2">
    <location>
        <begin position="80"/>
        <end position="99"/>
    </location>
</feature>
<feature type="compositionally biased region" description="Acidic residues" evidence="1">
    <location>
        <begin position="207"/>
        <end position="216"/>
    </location>
</feature>
<organism evidence="3 4">
    <name type="scientific">Lojkania enalia</name>
    <dbReference type="NCBI Taxonomy" id="147567"/>
    <lineage>
        <taxon>Eukaryota</taxon>
        <taxon>Fungi</taxon>
        <taxon>Dikarya</taxon>
        <taxon>Ascomycota</taxon>
        <taxon>Pezizomycotina</taxon>
        <taxon>Dothideomycetes</taxon>
        <taxon>Pleosporomycetidae</taxon>
        <taxon>Pleosporales</taxon>
        <taxon>Pleosporales incertae sedis</taxon>
        <taxon>Lojkania</taxon>
    </lineage>
</organism>
<gene>
    <name evidence="3" type="ORF">CC78DRAFT_149644</name>
</gene>
<sequence length="244" mass="27833">MRHSFKDLGNDPTCFFGPSSNPSIKTLICTIIILKFTIILEVIVNVQFEKLPNHTDSSKPNEKLRCCNPNPPPLTRATRLVVATFLLISICIAFGIRIYDANTPYYYCYGSIDPPNWTAIVFLNIIPFFSACMSWLRALVSCILGRYGMGLDYKKWPPCFPLYPFIALGWFIWESAVRWMEMEKKVQNDDIEMNVGVNEETRALVGEAEDTEDDTETLFSPESLQRSEGWKSQEMLFSDPVPSS</sequence>